<protein>
    <submittedName>
        <fullName evidence="2">GLPGLI family protein</fullName>
    </submittedName>
</protein>
<sequence>MKHFFLFAAALASFTTNAQDFKGVAVYKSMTTMKDAVITVSGSSDPAMDAKLKEAFSKPIENEYILYFDKTASVYEEQAKLNAPKSGGAMSSASFGIGKKYKNLKDKATLEEMDMYGKEFLITDSLKAYDWKLESETKKIGNYNCYKATYTIKAKPPTEEEKKEMENKKVNILGDFLRKDIVVTAWYTPEIPVSHGPGDYWGLPGLILELNAASTTLLCTKVTLNPKEKIEIKTPKKGTKVTMKEFTDIMNKKAEEMQELYRPAPGSTKVTTTTITIGG</sequence>
<name>A0A2S1QX51_9FLAO</name>
<dbReference type="KEGG" id="falb:HYN59_07600"/>
<feature type="signal peptide" evidence="1">
    <location>
        <begin position="1"/>
        <end position="18"/>
    </location>
</feature>
<gene>
    <name evidence="2" type="ORF">HYN59_07600</name>
</gene>
<dbReference type="OrthoDB" id="1068986at2"/>
<keyword evidence="1" id="KW-0732">Signal</keyword>
<reference evidence="2 3" key="1">
    <citation type="submission" date="2018-04" db="EMBL/GenBank/DDBJ databases">
        <title>Genome sequencing of Flavobacterium sp. HYN0059.</title>
        <authorList>
            <person name="Yi H."/>
            <person name="Baek C."/>
        </authorList>
    </citation>
    <scope>NUCLEOTIDE SEQUENCE [LARGE SCALE GENOMIC DNA]</scope>
    <source>
        <strain evidence="2 3">HYN0059</strain>
    </source>
</reference>
<accession>A0A2S1QX51</accession>
<proteinExistence type="predicted"/>
<feature type="chain" id="PRO_5015732965" evidence="1">
    <location>
        <begin position="19"/>
        <end position="279"/>
    </location>
</feature>
<dbReference type="AlphaFoldDB" id="A0A2S1QX51"/>
<evidence type="ECO:0000313" key="3">
    <source>
        <dbReference type="Proteomes" id="UP000244929"/>
    </source>
</evidence>
<organism evidence="2 3">
    <name type="scientific">Flavobacterium album</name>
    <dbReference type="NCBI Taxonomy" id="2175091"/>
    <lineage>
        <taxon>Bacteria</taxon>
        <taxon>Pseudomonadati</taxon>
        <taxon>Bacteroidota</taxon>
        <taxon>Flavobacteriia</taxon>
        <taxon>Flavobacteriales</taxon>
        <taxon>Flavobacteriaceae</taxon>
        <taxon>Flavobacterium</taxon>
    </lineage>
</organism>
<dbReference type="NCBIfam" id="TIGR01200">
    <property type="entry name" value="GLPGLI"/>
    <property type="match status" value="1"/>
</dbReference>
<dbReference type="Pfam" id="PF09697">
    <property type="entry name" value="Porph_ging"/>
    <property type="match status" value="1"/>
</dbReference>
<dbReference type="Proteomes" id="UP000244929">
    <property type="component" value="Chromosome"/>
</dbReference>
<dbReference type="RefSeq" id="WP_108777703.1">
    <property type="nucleotide sequence ID" value="NZ_CP029186.1"/>
</dbReference>
<keyword evidence="3" id="KW-1185">Reference proteome</keyword>
<evidence type="ECO:0000313" key="2">
    <source>
        <dbReference type="EMBL" id="AWH84997.1"/>
    </source>
</evidence>
<dbReference type="EMBL" id="CP029186">
    <property type="protein sequence ID" value="AWH84997.1"/>
    <property type="molecule type" value="Genomic_DNA"/>
</dbReference>
<dbReference type="InterPro" id="IPR005901">
    <property type="entry name" value="GLPGLI"/>
</dbReference>
<evidence type="ECO:0000256" key="1">
    <source>
        <dbReference type="SAM" id="SignalP"/>
    </source>
</evidence>